<dbReference type="EC" id="2.7.7.7" evidence="1"/>
<dbReference type="FunFam" id="3.20.20.140:FF:000047">
    <property type="entry name" value="PHP domain-containing protein"/>
    <property type="match status" value="1"/>
</dbReference>
<dbReference type="GO" id="GO:0005829">
    <property type="term" value="C:cytosol"/>
    <property type="evidence" value="ECO:0007669"/>
    <property type="project" value="TreeGrafter"/>
</dbReference>
<dbReference type="PANTHER" id="PTHR36928">
    <property type="entry name" value="PHOSPHATASE YCDX-RELATED"/>
    <property type="match status" value="1"/>
</dbReference>
<accession>A0A2L2X956</accession>
<evidence type="ECO:0000256" key="7">
    <source>
        <dbReference type="ARBA" id="ARBA00049244"/>
    </source>
</evidence>
<keyword evidence="5" id="KW-0239">DNA-directed DNA polymerase</keyword>
<dbReference type="Proteomes" id="UP000239549">
    <property type="component" value="Unassembled WGS sequence"/>
</dbReference>
<dbReference type="PANTHER" id="PTHR36928:SF1">
    <property type="entry name" value="PHOSPHATASE YCDX-RELATED"/>
    <property type="match status" value="1"/>
</dbReference>
<evidence type="ECO:0000256" key="5">
    <source>
        <dbReference type="ARBA" id="ARBA00022932"/>
    </source>
</evidence>
<dbReference type="InterPro" id="IPR050243">
    <property type="entry name" value="PHP_phosphatase"/>
</dbReference>
<dbReference type="Gene3D" id="1.10.150.110">
    <property type="entry name" value="DNA polymerase beta, N-terminal domain-like"/>
    <property type="match status" value="1"/>
</dbReference>
<dbReference type="GO" id="GO:0003677">
    <property type="term" value="F:DNA binding"/>
    <property type="evidence" value="ECO:0007669"/>
    <property type="project" value="InterPro"/>
</dbReference>
<proteinExistence type="predicted"/>
<dbReference type="AlphaFoldDB" id="A0A2L2X956"/>
<dbReference type="InterPro" id="IPR037160">
    <property type="entry name" value="DNA_Pol_thumb_sf"/>
</dbReference>
<evidence type="ECO:0000259" key="9">
    <source>
        <dbReference type="SMART" id="SM00483"/>
    </source>
</evidence>
<protein>
    <recommendedName>
        <fullName evidence="1">DNA-directed DNA polymerase</fullName>
        <ecNumber evidence="1">2.7.7.7</ecNumber>
    </recommendedName>
</protein>
<dbReference type="SMART" id="SM00483">
    <property type="entry name" value="POLXc"/>
    <property type="match status" value="1"/>
</dbReference>
<dbReference type="InterPro" id="IPR047967">
    <property type="entry name" value="PolX_PHP"/>
</dbReference>
<evidence type="ECO:0000256" key="2">
    <source>
        <dbReference type="ARBA" id="ARBA00022679"/>
    </source>
</evidence>
<dbReference type="InterPro" id="IPR022311">
    <property type="entry name" value="PolX-like"/>
</dbReference>
<dbReference type="InterPro" id="IPR027421">
    <property type="entry name" value="DNA_pol_lamdba_lyase_dom_sf"/>
</dbReference>
<dbReference type="SUPFAM" id="SSF81301">
    <property type="entry name" value="Nucleotidyltransferase"/>
    <property type="match status" value="1"/>
</dbReference>
<dbReference type="Pfam" id="PF14791">
    <property type="entry name" value="DNA_pol_B_thumb"/>
    <property type="match status" value="1"/>
</dbReference>
<dbReference type="Pfam" id="PF14716">
    <property type="entry name" value="HHH_8"/>
    <property type="match status" value="1"/>
</dbReference>
<dbReference type="Pfam" id="PF14520">
    <property type="entry name" value="HHH_5"/>
    <property type="match status" value="1"/>
</dbReference>
<reference evidence="11" key="1">
    <citation type="submission" date="2018-02" db="EMBL/GenBank/DDBJ databases">
        <title>Genome sequence of Desulfocucumis palustris strain NAW-5.</title>
        <authorList>
            <person name="Watanabe M."/>
            <person name="Kojima H."/>
            <person name="Fukui M."/>
        </authorList>
    </citation>
    <scope>NUCLEOTIDE SEQUENCE [LARGE SCALE GENOMIC DNA]</scope>
    <source>
        <strain evidence="11">NAW-5</strain>
    </source>
</reference>
<keyword evidence="11" id="KW-1185">Reference proteome</keyword>
<evidence type="ECO:0000313" key="11">
    <source>
        <dbReference type="Proteomes" id="UP000239549"/>
    </source>
</evidence>
<feature type="domain" description="Polymerase/histidinol phosphatase N-terminal" evidence="8">
    <location>
        <begin position="344"/>
        <end position="423"/>
    </location>
</feature>
<organism evidence="10 11">
    <name type="scientific">Desulfocucumis palustris</name>
    <dbReference type="NCBI Taxonomy" id="1898651"/>
    <lineage>
        <taxon>Bacteria</taxon>
        <taxon>Bacillati</taxon>
        <taxon>Bacillota</taxon>
        <taxon>Clostridia</taxon>
        <taxon>Eubacteriales</taxon>
        <taxon>Desulfocucumaceae</taxon>
        <taxon>Desulfocucumis</taxon>
    </lineage>
</organism>
<dbReference type="EMBL" id="BFAV01000045">
    <property type="protein sequence ID" value="GBF32725.1"/>
    <property type="molecule type" value="Genomic_DNA"/>
</dbReference>
<dbReference type="Gene3D" id="1.10.150.20">
    <property type="entry name" value="5' to 3' exonuclease, C-terminal subdomain"/>
    <property type="match status" value="1"/>
</dbReference>
<dbReference type="PIRSF" id="PIRSF005047">
    <property type="entry name" value="UCP005047_YshC"/>
    <property type="match status" value="1"/>
</dbReference>
<dbReference type="SMART" id="SM00481">
    <property type="entry name" value="POLIIIAc"/>
    <property type="match status" value="1"/>
</dbReference>
<dbReference type="GO" id="GO:0008270">
    <property type="term" value="F:zinc ion binding"/>
    <property type="evidence" value="ECO:0007669"/>
    <property type="project" value="TreeGrafter"/>
</dbReference>
<evidence type="ECO:0000256" key="6">
    <source>
        <dbReference type="ARBA" id="ARBA00023204"/>
    </source>
</evidence>
<dbReference type="InterPro" id="IPR004013">
    <property type="entry name" value="PHP_dom"/>
</dbReference>
<dbReference type="SUPFAM" id="SSF47802">
    <property type="entry name" value="DNA polymerase beta, N-terminal domain-like"/>
    <property type="match status" value="1"/>
</dbReference>
<dbReference type="NCBIfam" id="NF005928">
    <property type="entry name" value="PRK07945.1"/>
    <property type="match status" value="1"/>
</dbReference>
<sequence length="576" mass="64056">MFEVFILHNMEIAWSFYELADLLEFKGDDFFKLRAYRNAAKTIAGLPEPVERLYREKKLAKVPGIGKNILAKIGELVATGKMEKLERLRREIPGGVLEIMALPGVGAKRASIFYQQLGAASLDQLLQAAREHRIRALAGMGAKTELEIVRNIDILRNRAGSFLLGLARQLADELTGFIKMLPEALKVEVAGSVRRWRETVGDLDILVASREPEQVLDAVALYPRTREILERKRNIIKVATWWGIPVEVAVVSPEQFWFALLWNTGSKKHLEQLINLSLSKGFKLEPGGLSGNGHQALIPHSEGDIYSRLGLQYIPPELREGRGEVEQADAHALPELLENGDIKGDLHLHSNWSDGGNSIGEIAARAREKGYSYIAVTDHSQSLKIARGLTPERLEEQYALIDGLNGEYTDFTVLKGIEVDILAGGGLDLPDQVLETADVVVASVHSGFRQDPETITSRILQAVESEHVDIIGHLTGRMLGQREGYAVDVERVLEAAARHGKIMEINSSPDRLDLNDENVRLAREYGVKIAINTDAHDLKRLDEMEYGVATARRGGLESRDVVNTLELPELLKILRR</sequence>
<dbReference type="SUPFAM" id="SSF89550">
    <property type="entry name" value="PHP domain-like"/>
    <property type="match status" value="1"/>
</dbReference>
<gene>
    <name evidence="10" type="ORF">DCCM_0921</name>
</gene>
<dbReference type="Gene3D" id="3.30.210.10">
    <property type="entry name" value="DNA polymerase, thumb domain"/>
    <property type="match status" value="1"/>
</dbReference>
<dbReference type="InterPro" id="IPR002008">
    <property type="entry name" value="DNA_pol_X_beta-like"/>
</dbReference>
<comment type="catalytic activity">
    <reaction evidence="7">
        <text>DNA(n) + a 2'-deoxyribonucleoside 5'-triphosphate = DNA(n+1) + diphosphate</text>
        <dbReference type="Rhea" id="RHEA:22508"/>
        <dbReference type="Rhea" id="RHEA-COMP:17339"/>
        <dbReference type="Rhea" id="RHEA-COMP:17340"/>
        <dbReference type="ChEBI" id="CHEBI:33019"/>
        <dbReference type="ChEBI" id="CHEBI:61560"/>
        <dbReference type="ChEBI" id="CHEBI:173112"/>
        <dbReference type="EC" id="2.7.7.7"/>
    </reaction>
</comment>
<dbReference type="GO" id="GO:0003887">
    <property type="term" value="F:DNA-directed DNA polymerase activity"/>
    <property type="evidence" value="ECO:0007669"/>
    <property type="project" value="UniProtKB-KW"/>
</dbReference>
<dbReference type="InterPro" id="IPR002054">
    <property type="entry name" value="DNA-dir_DNA_pol_X"/>
</dbReference>
<dbReference type="Gene3D" id="3.30.460.10">
    <property type="entry name" value="Beta Polymerase, domain 2"/>
    <property type="match status" value="1"/>
</dbReference>
<evidence type="ECO:0000256" key="1">
    <source>
        <dbReference type="ARBA" id="ARBA00012417"/>
    </source>
</evidence>
<evidence type="ECO:0000256" key="4">
    <source>
        <dbReference type="ARBA" id="ARBA00022763"/>
    </source>
</evidence>
<dbReference type="InterPro" id="IPR043519">
    <property type="entry name" value="NT_sf"/>
</dbReference>
<dbReference type="InterPro" id="IPR010996">
    <property type="entry name" value="HHH_MUS81"/>
</dbReference>
<evidence type="ECO:0000259" key="8">
    <source>
        <dbReference type="SMART" id="SM00481"/>
    </source>
</evidence>
<keyword evidence="3" id="KW-0548">Nucleotidyltransferase</keyword>
<evidence type="ECO:0000313" key="10">
    <source>
        <dbReference type="EMBL" id="GBF32725.1"/>
    </source>
</evidence>
<comment type="caution">
    <text evidence="10">The sequence shown here is derived from an EMBL/GenBank/DDBJ whole genome shotgun (WGS) entry which is preliminary data.</text>
</comment>
<keyword evidence="6" id="KW-0234">DNA repair</keyword>
<name>A0A2L2X956_9FIRM</name>
<dbReference type="NCBIfam" id="NF006375">
    <property type="entry name" value="PRK08609.1"/>
    <property type="match status" value="1"/>
</dbReference>
<dbReference type="Pfam" id="PF02811">
    <property type="entry name" value="PHP"/>
    <property type="match status" value="1"/>
</dbReference>
<evidence type="ECO:0000256" key="3">
    <source>
        <dbReference type="ARBA" id="ARBA00022695"/>
    </source>
</evidence>
<dbReference type="CDD" id="cd00141">
    <property type="entry name" value="NT_POLXc"/>
    <property type="match status" value="1"/>
</dbReference>
<feature type="domain" description="DNA-directed DNA polymerase X" evidence="9">
    <location>
        <begin position="6"/>
        <end position="320"/>
    </location>
</feature>
<dbReference type="InterPro" id="IPR029398">
    <property type="entry name" value="PolB_thumb"/>
</dbReference>
<dbReference type="CDD" id="cd07436">
    <property type="entry name" value="PHP_PolX"/>
    <property type="match status" value="1"/>
</dbReference>
<keyword evidence="2" id="KW-0808">Transferase</keyword>
<dbReference type="GO" id="GO:0042578">
    <property type="term" value="F:phosphoric ester hydrolase activity"/>
    <property type="evidence" value="ECO:0007669"/>
    <property type="project" value="TreeGrafter"/>
</dbReference>
<dbReference type="Gene3D" id="3.20.20.140">
    <property type="entry name" value="Metal-dependent hydrolases"/>
    <property type="match status" value="1"/>
</dbReference>
<dbReference type="PRINTS" id="PR00870">
    <property type="entry name" value="DNAPOLXBETA"/>
</dbReference>
<dbReference type="InterPro" id="IPR016195">
    <property type="entry name" value="Pol/histidinol_Pase-like"/>
</dbReference>
<dbReference type="GO" id="GO:0006281">
    <property type="term" value="P:DNA repair"/>
    <property type="evidence" value="ECO:0007669"/>
    <property type="project" value="UniProtKB-KW"/>
</dbReference>
<keyword evidence="4" id="KW-0227">DNA damage</keyword>
<dbReference type="InterPro" id="IPR003141">
    <property type="entry name" value="Pol/His_phosphatase_N"/>
</dbReference>